<name>A0A124JV29_9SPHN</name>
<dbReference type="EMBL" id="LLZS01000006">
    <property type="protein sequence ID" value="KUR71854.1"/>
    <property type="molecule type" value="Genomic_DNA"/>
</dbReference>
<sequence>MSKEPGWDAKAIGEIAARQYGNFNKMFEQHGWPERGQDMMRKVQTRVKEQYGSIAAFVEKHKAGQ</sequence>
<comment type="caution">
    <text evidence="1">The sequence shown here is derived from an EMBL/GenBank/DDBJ whole genome shotgun (WGS) entry which is preliminary data.</text>
</comment>
<protein>
    <submittedName>
        <fullName evidence="1">Uncharacterized protein</fullName>
    </submittedName>
</protein>
<dbReference type="OrthoDB" id="7874519at2"/>
<gene>
    <name evidence="1" type="ORF">AQZ52_09750</name>
</gene>
<evidence type="ECO:0000313" key="2">
    <source>
        <dbReference type="Proteomes" id="UP000058012"/>
    </source>
</evidence>
<proteinExistence type="predicted"/>
<dbReference type="RefSeq" id="WP_067909042.1">
    <property type="nucleotide sequence ID" value="NZ_KQ954244.1"/>
</dbReference>
<reference evidence="1 2" key="1">
    <citation type="submission" date="2015-10" db="EMBL/GenBank/DDBJ databases">
        <title>Draft genome sequence of Novosphingobium fuchskuhlense DSM 25065 isolated from a surface water sample of the southwest basin of Lake Grosse Fuchskuhle.</title>
        <authorList>
            <person name="Ruckert C."/>
            <person name="Winkler A."/>
            <person name="Glaeser J."/>
            <person name="Grossart H.-P."/>
            <person name="Kalinowski J."/>
            <person name="Glaeser S."/>
        </authorList>
    </citation>
    <scope>NUCLEOTIDE SEQUENCE [LARGE SCALE GENOMIC DNA]</scope>
    <source>
        <strain evidence="1 2">FNE08-7</strain>
    </source>
</reference>
<dbReference type="Proteomes" id="UP000058012">
    <property type="component" value="Unassembled WGS sequence"/>
</dbReference>
<keyword evidence="2" id="KW-1185">Reference proteome</keyword>
<organism evidence="1 2">
    <name type="scientific">Novosphingobium fuchskuhlense</name>
    <dbReference type="NCBI Taxonomy" id="1117702"/>
    <lineage>
        <taxon>Bacteria</taxon>
        <taxon>Pseudomonadati</taxon>
        <taxon>Pseudomonadota</taxon>
        <taxon>Alphaproteobacteria</taxon>
        <taxon>Sphingomonadales</taxon>
        <taxon>Sphingomonadaceae</taxon>
        <taxon>Novosphingobium</taxon>
    </lineage>
</organism>
<dbReference type="AlphaFoldDB" id="A0A124JV29"/>
<dbReference type="STRING" id="1117702.AQZ52_09750"/>
<evidence type="ECO:0000313" key="1">
    <source>
        <dbReference type="EMBL" id="KUR71854.1"/>
    </source>
</evidence>
<accession>A0A124JV29</accession>